<evidence type="ECO:0000259" key="1">
    <source>
        <dbReference type="SMART" id="SM01321"/>
    </source>
</evidence>
<organism evidence="2 3">
    <name type="scientific">Modicisalibacter tunisiensis</name>
    <dbReference type="NCBI Taxonomy" id="390637"/>
    <lineage>
        <taxon>Bacteria</taxon>
        <taxon>Pseudomonadati</taxon>
        <taxon>Pseudomonadota</taxon>
        <taxon>Gammaproteobacteria</taxon>
        <taxon>Oceanospirillales</taxon>
        <taxon>Halomonadaceae</taxon>
        <taxon>Modicisalibacter</taxon>
    </lineage>
</organism>
<keyword evidence="3" id="KW-1185">Reference proteome</keyword>
<name>A0ABS7WU59_9GAMM</name>
<gene>
    <name evidence="2" type="ORF">KGQ91_00350</name>
</gene>
<accession>A0ABS7WU59</accession>
<dbReference type="NCBIfam" id="NF047646">
    <property type="entry name" value="REP_Tyr_transpos"/>
    <property type="match status" value="1"/>
</dbReference>
<dbReference type="EMBL" id="JAGXFD010000001">
    <property type="protein sequence ID" value="MBZ9566148.1"/>
    <property type="molecule type" value="Genomic_DNA"/>
</dbReference>
<dbReference type="SUPFAM" id="SSF143422">
    <property type="entry name" value="Transposase IS200-like"/>
    <property type="match status" value="1"/>
</dbReference>
<comment type="caution">
    <text evidence="2">The sequence shown here is derived from an EMBL/GenBank/DDBJ whole genome shotgun (WGS) entry which is preliminary data.</text>
</comment>
<sequence>MPGHAYLVTTCTHQRSFLMVDWRAARLVIREMQQLHEEAWLCSQSFVVMPDHVHWLFTLGDVRSLSQVVRRFKGRSARSINHYLQRQGPVWETGFHDRLLRREEDLKTVARYIIANPLRAGLVETVGQYPHWDAVWL</sequence>
<dbReference type="PANTHER" id="PTHR36966:SF1">
    <property type="entry name" value="REP-ASSOCIATED TYROSINE TRANSPOSASE"/>
    <property type="match status" value="1"/>
</dbReference>
<feature type="domain" description="Transposase IS200-like" evidence="1">
    <location>
        <begin position="1"/>
        <end position="116"/>
    </location>
</feature>
<dbReference type="SMART" id="SM01321">
    <property type="entry name" value="Y1_Tnp"/>
    <property type="match status" value="1"/>
</dbReference>
<evidence type="ECO:0000313" key="2">
    <source>
        <dbReference type="EMBL" id="MBZ9566148.1"/>
    </source>
</evidence>
<proteinExistence type="predicted"/>
<dbReference type="Gene3D" id="3.30.70.1290">
    <property type="entry name" value="Transposase IS200-like"/>
    <property type="match status" value="1"/>
</dbReference>
<protein>
    <submittedName>
        <fullName evidence="2">Transposase</fullName>
    </submittedName>
</protein>
<dbReference type="InterPro" id="IPR036515">
    <property type="entry name" value="Transposase_17_sf"/>
</dbReference>
<evidence type="ECO:0000313" key="3">
    <source>
        <dbReference type="Proteomes" id="UP001319883"/>
    </source>
</evidence>
<dbReference type="Pfam" id="PF01797">
    <property type="entry name" value="Y1_Tnp"/>
    <property type="match status" value="1"/>
</dbReference>
<dbReference type="InterPro" id="IPR002686">
    <property type="entry name" value="Transposase_17"/>
</dbReference>
<dbReference type="PANTHER" id="PTHR36966">
    <property type="entry name" value="REP-ASSOCIATED TYROSINE TRANSPOSASE"/>
    <property type="match status" value="1"/>
</dbReference>
<dbReference type="InterPro" id="IPR052715">
    <property type="entry name" value="RAYT_transposase"/>
</dbReference>
<reference evidence="2 3" key="1">
    <citation type="submission" date="2021-05" db="EMBL/GenBank/DDBJ databases">
        <title>Petroleum and Energy Research Collection (APPE): ex situ preservation of microbial diversity associated with the oil industry and exploitation of its biotechnological potential.</title>
        <authorList>
            <person name="Paixao C.T.M."/>
            <person name="Gomes M.B."/>
            <person name="Oliveira V.M."/>
        </authorList>
    </citation>
    <scope>NUCLEOTIDE SEQUENCE [LARGE SCALE GENOMIC DNA]</scope>
    <source>
        <strain evidence="2 3">LIT2</strain>
    </source>
</reference>
<dbReference type="Proteomes" id="UP001319883">
    <property type="component" value="Unassembled WGS sequence"/>
</dbReference>